<evidence type="ECO:0000256" key="1">
    <source>
        <dbReference type="SAM" id="MobiDB-lite"/>
    </source>
</evidence>
<keyword evidence="3" id="KW-1185">Reference proteome</keyword>
<dbReference type="RefSeq" id="WP_329336451.1">
    <property type="nucleotide sequence ID" value="NZ_BAAAZX010000022.1"/>
</dbReference>
<feature type="region of interest" description="Disordered" evidence="1">
    <location>
        <begin position="86"/>
        <end position="140"/>
    </location>
</feature>
<sequence length="140" mass="15365">MSRVPAGSSGRLSDARRFRVGTGRIGLALVTWHGDVRGTVLAGAPVDASGQTPGPERHARRRSVPVVALEAFVRRSLVDEEHGNARTAWQRMAGPRSPRPHQIDVLPEAAEPARRHLGLPVEDEAPPWTDERRLLGREPR</sequence>
<dbReference type="Gene3D" id="2.60.40.1500">
    <property type="entry name" value="Glycosyl hydrolase domain, family 39"/>
    <property type="match status" value="1"/>
</dbReference>
<dbReference type="SUPFAM" id="SSF51011">
    <property type="entry name" value="Glycosyl hydrolase domain"/>
    <property type="match status" value="1"/>
</dbReference>
<protein>
    <submittedName>
        <fullName evidence="2">Uncharacterized protein</fullName>
    </submittedName>
</protein>
<feature type="compositionally biased region" description="Basic and acidic residues" evidence="1">
    <location>
        <begin position="129"/>
        <end position="140"/>
    </location>
</feature>
<reference evidence="3" key="1">
    <citation type="journal article" date="2019" name="Int. J. Syst. Evol. Microbiol.">
        <title>The Global Catalogue of Microorganisms (GCM) 10K type strain sequencing project: providing services to taxonomists for standard genome sequencing and annotation.</title>
        <authorList>
            <consortium name="The Broad Institute Genomics Platform"/>
            <consortium name="The Broad Institute Genome Sequencing Center for Infectious Disease"/>
            <person name="Wu L."/>
            <person name="Ma J."/>
        </authorList>
    </citation>
    <scope>NUCLEOTIDE SEQUENCE [LARGE SCALE GENOMIC DNA]</scope>
    <source>
        <strain evidence="3">JCM 16924</strain>
    </source>
</reference>
<evidence type="ECO:0000313" key="2">
    <source>
        <dbReference type="EMBL" id="GAA4014107.1"/>
    </source>
</evidence>
<accession>A0ABP7SNM7</accession>
<organism evidence="2 3">
    <name type="scientific">Streptomyces plumbiresistens</name>
    <dbReference type="NCBI Taxonomy" id="511811"/>
    <lineage>
        <taxon>Bacteria</taxon>
        <taxon>Bacillati</taxon>
        <taxon>Actinomycetota</taxon>
        <taxon>Actinomycetes</taxon>
        <taxon>Kitasatosporales</taxon>
        <taxon>Streptomycetaceae</taxon>
        <taxon>Streptomyces</taxon>
    </lineage>
</organism>
<proteinExistence type="predicted"/>
<dbReference type="Proteomes" id="UP001500456">
    <property type="component" value="Unassembled WGS sequence"/>
</dbReference>
<name>A0ABP7SNM7_9ACTN</name>
<comment type="caution">
    <text evidence="2">The sequence shown here is derived from an EMBL/GenBank/DDBJ whole genome shotgun (WGS) entry which is preliminary data.</text>
</comment>
<evidence type="ECO:0000313" key="3">
    <source>
        <dbReference type="Proteomes" id="UP001500456"/>
    </source>
</evidence>
<gene>
    <name evidence="2" type="ORF">GCM10022232_65840</name>
</gene>
<dbReference type="EMBL" id="BAAAZX010000022">
    <property type="protein sequence ID" value="GAA4014107.1"/>
    <property type="molecule type" value="Genomic_DNA"/>
</dbReference>